<dbReference type="Proteomes" id="UP000316426">
    <property type="component" value="Chromosome"/>
</dbReference>
<keyword evidence="3" id="KW-1185">Reference proteome</keyword>
<keyword evidence="1" id="KW-1133">Transmembrane helix</keyword>
<dbReference type="AlphaFoldDB" id="A0A518K5C9"/>
<dbReference type="EMBL" id="CP036349">
    <property type="protein sequence ID" value="QDV72994.1"/>
    <property type="molecule type" value="Genomic_DNA"/>
</dbReference>
<dbReference type="RefSeq" id="WP_145109224.1">
    <property type="nucleotide sequence ID" value="NZ_CP036349.1"/>
</dbReference>
<sequence length="194" mass="20286">MAVPNRNPSAAATPILVRFFGCGDEMRGLNGDYFTVGDAGDEDVPLPAALRRLGPTKLRFSRGPESWRVTAADNLPLYVNQRRTIGLTDLQSGDVVRLAPGGPGMQLLVRQQDATVTRLAGRLAPKRAASQPPEQGRAKQQVASVATAAKGRALVKQAGIVAALAITMALAYFAGSIRSTPSIAPAATPAEASE</sequence>
<evidence type="ECO:0008006" key="4">
    <source>
        <dbReference type="Google" id="ProtNLM"/>
    </source>
</evidence>
<proteinExistence type="predicted"/>
<dbReference type="KEGG" id="bmei:Spa11_11810"/>
<protein>
    <recommendedName>
        <fullName evidence="4">FHA domain-containing protein</fullName>
    </recommendedName>
</protein>
<name>A0A518K5C9_9BACT</name>
<keyword evidence="1" id="KW-0812">Transmembrane</keyword>
<keyword evidence="1" id="KW-0472">Membrane</keyword>
<accession>A0A518K5C9</accession>
<gene>
    <name evidence="2" type="ORF">Spa11_11810</name>
</gene>
<organism evidence="2 3">
    <name type="scientific">Botrimarina mediterranea</name>
    <dbReference type="NCBI Taxonomy" id="2528022"/>
    <lineage>
        <taxon>Bacteria</taxon>
        <taxon>Pseudomonadati</taxon>
        <taxon>Planctomycetota</taxon>
        <taxon>Planctomycetia</taxon>
        <taxon>Pirellulales</taxon>
        <taxon>Lacipirellulaceae</taxon>
        <taxon>Botrimarina</taxon>
    </lineage>
</organism>
<reference evidence="2 3" key="1">
    <citation type="submission" date="2019-02" db="EMBL/GenBank/DDBJ databases">
        <title>Deep-cultivation of Planctomycetes and their phenomic and genomic characterization uncovers novel biology.</title>
        <authorList>
            <person name="Wiegand S."/>
            <person name="Jogler M."/>
            <person name="Boedeker C."/>
            <person name="Pinto D."/>
            <person name="Vollmers J."/>
            <person name="Rivas-Marin E."/>
            <person name="Kohn T."/>
            <person name="Peeters S.H."/>
            <person name="Heuer A."/>
            <person name="Rast P."/>
            <person name="Oberbeckmann S."/>
            <person name="Bunk B."/>
            <person name="Jeske O."/>
            <person name="Meyerdierks A."/>
            <person name="Storesund J.E."/>
            <person name="Kallscheuer N."/>
            <person name="Luecker S."/>
            <person name="Lage O.M."/>
            <person name="Pohl T."/>
            <person name="Merkel B.J."/>
            <person name="Hornburger P."/>
            <person name="Mueller R.-W."/>
            <person name="Bruemmer F."/>
            <person name="Labrenz M."/>
            <person name="Spormann A.M."/>
            <person name="Op den Camp H."/>
            <person name="Overmann J."/>
            <person name="Amann R."/>
            <person name="Jetten M.S.M."/>
            <person name="Mascher T."/>
            <person name="Medema M.H."/>
            <person name="Devos D.P."/>
            <person name="Kaster A.-K."/>
            <person name="Ovreas L."/>
            <person name="Rohde M."/>
            <person name="Galperin M.Y."/>
            <person name="Jogler C."/>
        </authorList>
    </citation>
    <scope>NUCLEOTIDE SEQUENCE [LARGE SCALE GENOMIC DNA]</scope>
    <source>
        <strain evidence="2 3">Spa11</strain>
    </source>
</reference>
<feature type="transmembrane region" description="Helical" evidence="1">
    <location>
        <begin position="158"/>
        <end position="175"/>
    </location>
</feature>
<evidence type="ECO:0000313" key="2">
    <source>
        <dbReference type="EMBL" id="QDV72994.1"/>
    </source>
</evidence>
<evidence type="ECO:0000313" key="3">
    <source>
        <dbReference type="Proteomes" id="UP000316426"/>
    </source>
</evidence>
<evidence type="ECO:0000256" key="1">
    <source>
        <dbReference type="SAM" id="Phobius"/>
    </source>
</evidence>